<dbReference type="Proteomes" id="UP001176059">
    <property type="component" value="Unassembled WGS sequence"/>
</dbReference>
<feature type="region of interest" description="Disordered" evidence="1">
    <location>
        <begin position="422"/>
        <end position="456"/>
    </location>
</feature>
<reference evidence="2" key="1">
    <citation type="submission" date="2022-08" db="EMBL/GenBank/DDBJ databases">
        <authorList>
            <consortium name="DOE Joint Genome Institute"/>
            <person name="Min B."/>
            <person name="Sierra-Patev S."/>
            <person name="Naranjo-Ortiz M."/>
            <person name="Looney B."/>
            <person name="Konkel Z."/>
            <person name="Slot J.C."/>
            <person name="Sakamoto Y."/>
            <person name="Steenwyk J.L."/>
            <person name="Rokas A."/>
            <person name="Carro J."/>
            <person name="Camarero S."/>
            <person name="Ferreira P."/>
            <person name="Molpeceres G."/>
            <person name="Ruiz-duenas F.J."/>
            <person name="Serrano A."/>
            <person name="Henrissat B."/>
            <person name="Drula E."/>
            <person name="Hughes K.W."/>
            <person name="Mata J.L."/>
            <person name="Ishikawa N.K."/>
            <person name="Vargas-Isla R."/>
            <person name="Ushijima S."/>
            <person name="Smith C.A."/>
            <person name="Ahrendt S."/>
            <person name="Andreopoulos W."/>
            <person name="He G."/>
            <person name="LaButti K."/>
            <person name="Lipzen A."/>
            <person name="Ng V."/>
            <person name="Riley R."/>
            <person name="Sandor L."/>
            <person name="Barry K."/>
            <person name="Martinez A.T."/>
            <person name="Xiao Y."/>
            <person name="Gibbons J.G."/>
            <person name="Terashima K."/>
            <person name="Hibbett D.S."/>
            <person name="Grigoriev I.V."/>
        </authorList>
    </citation>
    <scope>NUCLEOTIDE SEQUENCE</scope>
    <source>
        <strain evidence="2">ET3784</strain>
    </source>
</reference>
<feature type="region of interest" description="Disordered" evidence="1">
    <location>
        <begin position="490"/>
        <end position="538"/>
    </location>
</feature>
<gene>
    <name evidence="2" type="ORF">DFJ43DRAFT_1060467</name>
</gene>
<protein>
    <recommendedName>
        <fullName evidence="4">Chromo domain-containing protein</fullName>
    </recommendedName>
</protein>
<evidence type="ECO:0000313" key="3">
    <source>
        <dbReference type="Proteomes" id="UP001176059"/>
    </source>
</evidence>
<keyword evidence="3" id="KW-1185">Reference proteome</keyword>
<organism evidence="2 3">
    <name type="scientific">Lentinula guzmanii</name>
    <dbReference type="NCBI Taxonomy" id="2804957"/>
    <lineage>
        <taxon>Eukaryota</taxon>
        <taxon>Fungi</taxon>
        <taxon>Dikarya</taxon>
        <taxon>Basidiomycota</taxon>
        <taxon>Agaricomycotina</taxon>
        <taxon>Agaricomycetes</taxon>
        <taxon>Agaricomycetidae</taxon>
        <taxon>Agaricales</taxon>
        <taxon>Marasmiineae</taxon>
        <taxon>Omphalotaceae</taxon>
        <taxon>Lentinula</taxon>
    </lineage>
</organism>
<dbReference type="InterPro" id="IPR016197">
    <property type="entry name" value="Chromo-like_dom_sf"/>
</dbReference>
<dbReference type="SUPFAM" id="SSF54160">
    <property type="entry name" value="Chromo domain-like"/>
    <property type="match status" value="1"/>
</dbReference>
<evidence type="ECO:0000313" key="2">
    <source>
        <dbReference type="EMBL" id="KAJ3735080.1"/>
    </source>
</evidence>
<name>A0AA38JR56_9AGAR</name>
<reference evidence="2" key="2">
    <citation type="journal article" date="2023" name="Proc. Natl. Acad. Sci. U.S.A.">
        <title>A global phylogenomic analysis of the shiitake genus Lentinula.</title>
        <authorList>
            <person name="Sierra-Patev S."/>
            <person name="Min B."/>
            <person name="Naranjo-Ortiz M."/>
            <person name="Looney B."/>
            <person name="Konkel Z."/>
            <person name="Slot J.C."/>
            <person name="Sakamoto Y."/>
            <person name="Steenwyk J.L."/>
            <person name="Rokas A."/>
            <person name="Carro J."/>
            <person name="Camarero S."/>
            <person name="Ferreira P."/>
            <person name="Molpeceres G."/>
            <person name="Ruiz-Duenas F.J."/>
            <person name="Serrano A."/>
            <person name="Henrissat B."/>
            <person name="Drula E."/>
            <person name="Hughes K.W."/>
            <person name="Mata J.L."/>
            <person name="Ishikawa N.K."/>
            <person name="Vargas-Isla R."/>
            <person name="Ushijima S."/>
            <person name="Smith C.A."/>
            <person name="Donoghue J."/>
            <person name="Ahrendt S."/>
            <person name="Andreopoulos W."/>
            <person name="He G."/>
            <person name="LaButti K."/>
            <person name="Lipzen A."/>
            <person name="Ng V."/>
            <person name="Riley R."/>
            <person name="Sandor L."/>
            <person name="Barry K."/>
            <person name="Martinez A.T."/>
            <person name="Xiao Y."/>
            <person name="Gibbons J.G."/>
            <person name="Terashima K."/>
            <person name="Grigoriev I.V."/>
            <person name="Hibbett D."/>
        </authorList>
    </citation>
    <scope>NUCLEOTIDE SEQUENCE</scope>
    <source>
        <strain evidence="2">ET3784</strain>
    </source>
</reference>
<proteinExistence type="predicted"/>
<feature type="compositionally biased region" description="Basic and acidic residues" evidence="1">
    <location>
        <begin position="426"/>
        <end position="439"/>
    </location>
</feature>
<dbReference type="AlphaFoldDB" id="A0AA38JR56"/>
<accession>A0AA38JR56</accession>
<evidence type="ECO:0008006" key="4">
    <source>
        <dbReference type="Google" id="ProtNLM"/>
    </source>
</evidence>
<evidence type="ECO:0000256" key="1">
    <source>
        <dbReference type="SAM" id="MobiDB-lite"/>
    </source>
</evidence>
<feature type="region of interest" description="Disordered" evidence="1">
    <location>
        <begin position="1"/>
        <end position="25"/>
    </location>
</feature>
<dbReference type="EMBL" id="JANVFO010000011">
    <property type="protein sequence ID" value="KAJ3735080.1"/>
    <property type="molecule type" value="Genomic_DNA"/>
</dbReference>
<comment type="caution">
    <text evidence="2">The sequence shown here is derived from an EMBL/GenBank/DDBJ whole genome shotgun (WGS) entry which is preliminary data.</text>
</comment>
<feature type="compositionally biased region" description="Acidic residues" evidence="1">
    <location>
        <begin position="513"/>
        <end position="525"/>
    </location>
</feature>
<feature type="compositionally biased region" description="Basic and acidic residues" evidence="1">
    <location>
        <begin position="490"/>
        <end position="512"/>
    </location>
</feature>
<sequence>MSAHDSILNHRVKQTRDANRRRRPSPFEEGDLVYISSKNISFPKGLARKLLPSRLKQRGVHDVFHASLLRIHVPNDDRMFPGRLENQVADFEDPEGEWAIERILSHSGGRSDAIFEVKWKSGDITWLPYHKIENLRPLKEYFELIGVEGVSQLNNGRGLAPQDDIQITAGFVHFEISPRPLTYKPRTGVILSPRTSSHSPMSTPAMGKLTLKYFDRSGGDGITWVTDPDKSSAPIHMITDNAIRTILQLNADMVSGKVSTATAMLPEHWDVIVRAFNAEGLEEKFVVIRNDKTFDHVNVPAREATIFGEVAHTHQSSPAWSSISHSGSMGSDENEMRIDRMDHSTESFDATLPPFTLQLTDQNMSGQQTSDFGIYGSMHAPGSVTTPSRFLTADPSTHPANIPANLHFSKITASADVNTKSQFAEPDFRPSSKREKLENRTGPIRNNNRLHRAQGRKQYLELKKQKVESEKLLMRAKEVMFMKALRDHEAMERNRQKKDEKKRVRGKERSREEEIDEFLSNDEYSDSGSNDAGPSIAK</sequence>